<evidence type="ECO:0000313" key="1">
    <source>
        <dbReference type="EMBL" id="MEQ2237647.1"/>
    </source>
</evidence>
<accession>A0ABV0TXJ2</accession>
<evidence type="ECO:0000313" key="2">
    <source>
        <dbReference type="Proteomes" id="UP001482620"/>
    </source>
</evidence>
<proteinExistence type="predicted"/>
<dbReference type="EMBL" id="JAHRIQ010049412">
    <property type="protein sequence ID" value="MEQ2237647.1"/>
    <property type="molecule type" value="Genomic_DNA"/>
</dbReference>
<dbReference type="Proteomes" id="UP001482620">
    <property type="component" value="Unassembled WGS sequence"/>
</dbReference>
<sequence length="127" mass="14493">MTKGCGGEWKWWRSSNCNSVIFSHKTSPNSARAEHTKNHKTFGGKLISSEVEDKENSEFHHEVIITVQLHSAPAHRCLHRHTCEARRSPEVPASFKTMACTYNSEHTLDSNCTKNLLYPARLFLIKK</sequence>
<gene>
    <name evidence="1" type="ORF">ILYODFUR_025277</name>
</gene>
<protein>
    <submittedName>
        <fullName evidence="1">Uncharacterized protein</fullName>
    </submittedName>
</protein>
<organism evidence="1 2">
    <name type="scientific">Ilyodon furcidens</name>
    <name type="common">goldbreast splitfin</name>
    <dbReference type="NCBI Taxonomy" id="33524"/>
    <lineage>
        <taxon>Eukaryota</taxon>
        <taxon>Metazoa</taxon>
        <taxon>Chordata</taxon>
        <taxon>Craniata</taxon>
        <taxon>Vertebrata</taxon>
        <taxon>Euteleostomi</taxon>
        <taxon>Actinopterygii</taxon>
        <taxon>Neopterygii</taxon>
        <taxon>Teleostei</taxon>
        <taxon>Neoteleostei</taxon>
        <taxon>Acanthomorphata</taxon>
        <taxon>Ovalentaria</taxon>
        <taxon>Atherinomorphae</taxon>
        <taxon>Cyprinodontiformes</taxon>
        <taxon>Goodeidae</taxon>
        <taxon>Ilyodon</taxon>
    </lineage>
</organism>
<reference evidence="1 2" key="1">
    <citation type="submission" date="2021-06" db="EMBL/GenBank/DDBJ databases">
        <authorList>
            <person name="Palmer J.M."/>
        </authorList>
    </citation>
    <scope>NUCLEOTIDE SEQUENCE [LARGE SCALE GENOMIC DNA]</scope>
    <source>
        <strain evidence="2">if_2019</strain>
        <tissue evidence="1">Muscle</tissue>
    </source>
</reference>
<comment type="caution">
    <text evidence="1">The sequence shown here is derived from an EMBL/GenBank/DDBJ whole genome shotgun (WGS) entry which is preliminary data.</text>
</comment>
<keyword evidence="2" id="KW-1185">Reference proteome</keyword>
<name>A0ABV0TXJ2_9TELE</name>